<comment type="caution">
    <text evidence="2">The sequence shown here is derived from an EMBL/GenBank/DDBJ whole genome shotgun (WGS) entry which is preliminary data.</text>
</comment>
<accession>A0ABP4LAB6</accession>
<dbReference type="Proteomes" id="UP001501470">
    <property type="component" value="Unassembled WGS sequence"/>
</dbReference>
<dbReference type="PANTHER" id="PTHR43283:SF14">
    <property type="entry name" value="BLL8153 PROTEIN"/>
    <property type="match status" value="1"/>
</dbReference>
<evidence type="ECO:0000259" key="1">
    <source>
        <dbReference type="Pfam" id="PF00144"/>
    </source>
</evidence>
<organism evidence="2 3">
    <name type="scientific">Dactylosporangium maewongense</name>
    <dbReference type="NCBI Taxonomy" id="634393"/>
    <lineage>
        <taxon>Bacteria</taxon>
        <taxon>Bacillati</taxon>
        <taxon>Actinomycetota</taxon>
        <taxon>Actinomycetes</taxon>
        <taxon>Micromonosporales</taxon>
        <taxon>Micromonosporaceae</taxon>
        <taxon>Dactylosporangium</taxon>
    </lineage>
</organism>
<dbReference type="InterPro" id="IPR050789">
    <property type="entry name" value="Diverse_Enzym_Activities"/>
</dbReference>
<dbReference type="Gene3D" id="3.40.710.10">
    <property type="entry name" value="DD-peptidase/beta-lactamase superfamily"/>
    <property type="match status" value="1"/>
</dbReference>
<dbReference type="InterPro" id="IPR001466">
    <property type="entry name" value="Beta-lactam-related"/>
</dbReference>
<dbReference type="InterPro" id="IPR012338">
    <property type="entry name" value="Beta-lactam/transpept-like"/>
</dbReference>
<proteinExistence type="predicted"/>
<feature type="domain" description="Beta-lactamase-related" evidence="1">
    <location>
        <begin position="61"/>
        <end position="357"/>
    </location>
</feature>
<dbReference type="SUPFAM" id="SSF56601">
    <property type="entry name" value="beta-lactamase/transpeptidase-like"/>
    <property type="match status" value="1"/>
</dbReference>
<protein>
    <submittedName>
        <fullName evidence="2">Serine hydrolase</fullName>
    </submittedName>
</protein>
<reference evidence="3" key="1">
    <citation type="journal article" date="2019" name="Int. J. Syst. Evol. Microbiol.">
        <title>The Global Catalogue of Microorganisms (GCM) 10K type strain sequencing project: providing services to taxonomists for standard genome sequencing and annotation.</title>
        <authorList>
            <consortium name="The Broad Institute Genomics Platform"/>
            <consortium name="The Broad Institute Genome Sequencing Center for Infectious Disease"/>
            <person name="Wu L."/>
            <person name="Ma J."/>
        </authorList>
    </citation>
    <scope>NUCLEOTIDE SEQUENCE [LARGE SCALE GENOMIC DNA]</scope>
    <source>
        <strain evidence="3">JCM 15933</strain>
    </source>
</reference>
<dbReference type="EMBL" id="BAAAQD010000007">
    <property type="protein sequence ID" value="GAA1519674.1"/>
    <property type="molecule type" value="Genomic_DNA"/>
</dbReference>
<evidence type="ECO:0000313" key="3">
    <source>
        <dbReference type="Proteomes" id="UP001501470"/>
    </source>
</evidence>
<dbReference type="Pfam" id="PF00144">
    <property type="entry name" value="Beta-lactamase"/>
    <property type="match status" value="1"/>
</dbReference>
<name>A0ABP4LAB6_9ACTN</name>
<sequence length="378" mass="41536">MQRPTSEWTFTHMNRLFPSTTVGRGVSYTRSGRLTMPLEVEYQLDGRTYDLGHLHRRTYSTGFVVLHKGNLVHESYPGLFAGPGVRFQLFSLTKSITSILVGIALDNRMIIDVSDMVTQYLPNLAGTAYDGVSVEHLLDMTSGAGTVESWTDPESDIARFTDAIFTGGSLEAVVRSVARFARPGAAFNYSTIDTQVLGWVLEAASGTSLAEFASRWLWSRIGADHDAYYWLSRESGRSAIGGGSFNATVRDLARIGQLMSHGGAIGGQRIVSRAWVERSWRDVEPHLMAGALGRQQPDHYGYANHWWTVTGGGRHTFAALGIYGQYLYVDPDADIVIAKCSAWPVEEDPHLDRETVVALNAVVRHLEGMDAFAAARSG</sequence>
<dbReference type="PANTHER" id="PTHR43283">
    <property type="entry name" value="BETA-LACTAMASE-RELATED"/>
    <property type="match status" value="1"/>
</dbReference>
<keyword evidence="2" id="KW-0378">Hydrolase</keyword>
<dbReference type="GO" id="GO:0016787">
    <property type="term" value="F:hydrolase activity"/>
    <property type="evidence" value="ECO:0007669"/>
    <property type="project" value="UniProtKB-KW"/>
</dbReference>
<keyword evidence="3" id="KW-1185">Reference proteome</keyword>
<gene>
    <name evidence="2" type="ORF">GCM10009827_038930</name>
</gene>
<evidence type="ECO:0000313" key="2">
    <source>
        <dbReference type="EMBL" id="GAA1519674.1"/>
    </source>
</evidence>